<dbReference type="EMBL" id="VSRR010072363">
    <property type="protein sequence ID" value="MPC86743.1"/>
    <property type="molecule type" value="Genomic_DNA"/>
</dbReference>
<sequence length="119" mass="13522">MKSHPTMQPPFTCHSPLPATSTTIHMTFTTSSITTTTITTGTTKTRHHLDSRNITALSSLSYTVTLVLQPRKGKQDGEEEEQDETRRERKLFSSARREEPLPPSQRQKTSGRECERSYE</sequence>
<accession>A0A5B7IWQ9</accession>
<name>A0A5B7IWQ9_PORTR</name>
<dbReference type="Proteomes" id="UP000324222">
    <property type="component" value="Unassembled WGS sequence"/>
</dbReference>
<organism evidence="2 3">
    <name type="scientific">Portunus trituberculatus</name>
    <name type="common">Swimming crab</name>
    <name type="synonym">Neptunus trituberculatus</name>
    <dbReference type="NCBI Taxonomy" id="210409"/>
    <lineage>
        <taxon>Eukaryota</taxon>
        <taxon>Metazoa</taxon>
        <taxon>Ecdysozoa</taxon>
        <taxon>Arthropoda</taxon>
        <taxon>Crustacea</taxon>
        <taxon>Multicrustacea</taxon>
        <taxon>Malacostraca</taxon>
        <taxon>Eumalacostraca</taxon>
        <taxon>Eucarida</taxon>
        <taxon>Decapoda</taxon>
        <taxon>Pleocyemata</taxon>
        <taxon>Brachyura</taxon>
        <taxon>Eubrachyura</taxon>
        <taxon>Portunoidea</taxon>
        <taxon>Portunidae</taxon>
        <taxon>Portuninae</taxon>
        <taxon>Portunus</taxon>
    </lineage>
</organism>
<protein>
    <submittedName>
        <fullName evidence="2">Uncharacterized protein</fullName>
    </submittedName>
</protein>
<proteinExistence type="predicted"/>
<evidence type="ECO:0000313" key="3">
    <source>
        <dbReference type="Proteomes" id="UP000324222"/>
    </source>
</evidence>
<comment type="caution">
    <text evidence="2">The sequence shown here is derived from an EMBL/GenBank/DDBJ whole genome shotgun (WGS) entry which is preliminary data.</text>
</comment>
<keyword evidence="3" id="KW-1185">Reference proteome</keyword>
<feature type="compositionally biased region" description="Basic and acidic residues" evidence="1">
    <location>
        <begin position="110"/>
        <end position="119"/>
    </location>
</feature>
<evidence type="ECO:0000256" key="1">
    <source>
        <dbReference type="SAM" id="MobiDB-lite"/>
    </source>
</evidence>
<reference evidence="2 3" key="1">
    <citation type="submission" date="2019-05" db="EMBL/GenBank/DDBJ databases">
        <title>Another draft genome of Portunus trituberculatus and its Hox gene families provides insights of decapod evolution.</title>
        <authorList>
            <person name="Jeong J.-H."/>
            <person name="Song I."/>
            <person name="Kim S."/>
            <person name="Choi T."/>
            <person name="Kim D."/>
            <person name="Ryu S."/>
            <person name="Kim W."/>
        </authorList>
    </citation>
    <scope>NUCLEOTIDE SEQUENCE [LARGE SCALE GENOMIC DNA]</scope>
    <source>
        <tissue evidence="2">Muscle</tissue>
    </source>
</reference>
<feature type="compositionally biased region" description="Basic and acidic residues" evidence="1">
    <location>
        <begin position="84"/>
        <end position="100"/>
    </location>
</feature>
<dbReference type="AlphaFoldDB" id="A0A5B7IWQ9"/>
<feature type="region of interest" description="Disordered" evidence="1">
    <location>
        <begin position="68"/>
        <end position="119"/>
    </location>
</feature>
<evidence type="ECO:0000313" key="2">
    <source>
        <dbReference type="EMBL" id="MPC86743.1"/>
    </source>
</evidence>
<gene>
    <name evidence="2" type="ORF">E2C01_081579</name>
</gene>